<dbReference type="KEGG" id="tnl:113508076"/>
<sequence>MCYSDFVDIKNLTEAYGAQFSKNTEGETSNNSVFSHLKERVPHIACVKCSCHMIHLVASKACLKLPRFVEDFLRNVGAHFNRSTLRHEKLKELQLFFNVEVHKILSPSVTRWLSLEACVNRVLEQYDVLSAYFRLELLEDPSKITEDIIGVLDNKLTKIYLEFMSFTLEQFNDFNRLFQTEKPLLHRLKPETHKLIKTIASNYMNFSYCKTTDAYKIEYANPRFFVPLEKIYLGIAAQSSIDELSKEIPEPKTVITDFKRTCLNFYIETIKQIVQRFDFSDPLYGILDVVEPSVAQKFEVKDLSNVLKRFPSVKEDVNEMELQKEWKKHAFLDHNDLGLSQNLEVEEYWKQILKLKDIAGTEMFPNLKKIVGLLLVLPFSNVCVERIFSQLKLIKCENRNRLSTETISSLMATKANIQNAIKFEPSKRMMHAKVAYSKTGKGSTSSN</sequence>
<dbReference type="GeneID" id="113508076"/>
<name>A0A7E5X320_TRINI</name>
<evidence type="ECO:0000313" key="2">
    <source>
        <dbReference type="Proteomes" id="UP000322000"/>
    </source>
</evidence>
<dbReference type="PANTHER" id="PTHR37162">
    <property type="entry name" value="HAT FAMILY DIMERISATION DOMAINCONTAINING PROTEIN-RELATED"/>
    <property type="match status" value="1"/>
</dbReference>
<organism evidence="2 3">
    <name type="scientific">Trichoplusia ni</name>
    <name type="common">Cabbage looper</name>
    <dbReference type="NCBI Taxonomy" id="7111"/>
    <lineage>
        <taxon>Eukaryota</taxon>
        <taxon>Metazoa</taxon>
        <taxon>Ecdysozoa</taxon>
        <taxon>Arthropoda</taxon>
        <taxon>Hexapoda</taxon>
        <taxon>Insecta</taxon>
        <taxon>Pterygota</taxon>
        <taxon>Neoptera</taxon>
        <taxon>Endopterygota</taxon>
        <taxon>Lepidoptera</taxon>
        <taxon>Glossata</taxon>
        <taxon>Ditrysia</taxon>
        <taxon>Noctuoidea</taxon>
        <taxon>Noctuidae</taxon>
        <taxon>Plusiinae</taxon>
        <taxon>Trichoplusia</taxon>
    </lineage>
</organism>
<dbReference type="Proteomes" id="UP000322000">
    <property type="component" value="Unplaced"/>
</dbReference>
<evidence type="ECO:0000313" key="3">
    <source>
        <dbReference type="RefSeq" id="XP_026746837.1"/>
    </source>
</evidence>
<dbReference type="RefSeq" id="XP_026746837.1">
    <property type="nucleotide sequence ID" value="XM_026891036.1"/>
</dbReference>
<dbReference type="InterPro" id="IPR008906">
    <property type="entry name" value="HATC_C_dom"/>
</dbReference>
<dbReference type="GO" id="GO:0046983">
    <property type="term" value="F:protein dimerization activity"/>
    <property type="evidence" value="ECO:0007669"/>
    <property type="project" value="InterPro"/>
</dbReference>
<dbReference type="OrthoDB" id="6159421at2759"/>
<accession>A0A7E5X320</accession>
<dbReference type="PANTHER" id="PTHR37162:SF1">
    <property type="entry name" value="BED-TYPE DOMAIN-CONTAINING PROTEIN"/>
    <property type="match status" value="1"/>
</dbReference>
<proteinExistence type="predicted"/>
<reference evidence="3" key="1">
    <citation type="submission" date="2025-08" db="UniProtKB">
        <authorList>
            <consortium name="RefSeq"/>
        </authorList>
    </citation>
    <scope>IDENTIFICATION</scope>
</reference>
<feature type="domain" description="HAT C-terminal dimerisation" evidence="1">
    <location>
        <begin position="333"/>
        <end position="416"/>
    </location>
</feature>
<dbReference type="SUPFAM" id="SSF53098">
    <property type="entry name" value="Ribonuclease H-like"/>
    <property type="match status" value="1"/>
</dbReference>
<keyword evidence="2" id="KW-1185">Reference proteome</keyword>
<gene>
    <name evidence="3" type="primary">LOC113508076</name>
</gene>
<dbReference type="Pfam" id="PF05699">
    <property type="entry name" value="Dimer_Tnp_hAT"/>
    <property type="match status" value="1"/>
</dbReference>
<evidence type="ECO:0000259" key="1">
    <source>
        <dbReference type="Pfam" id="PF05699"/>
    </source>
</evidence>
<dbReference type="AlphaFoldDB" id="A0A7E5X320"/>
<dbReference type="InterPro" id="IPR012337">
    <property type="entry name" value="RNaseH-like_sf"/>
</dbReference>
<protein>
    <submittedName>
        <fullName evidence="3">Uncharacterized protein LOC113508076</fullName>
    </submittedName>
</protein>
<dbReference type="InParanoid" id="A0A7E5X320"/>